<protein>
    <submittedName>
        <fullName evidence="7">Outer membrane lipoprotein SlyB</fullName>
    </submittedName>
</protein>
<reference evidence="7 8" key="1">
    <citation type="submission" date="2020-04" db="EMBL/GenBank/DDBJ databases">
        <authorList>
            <person name="De Canck E."/>
        </authorList>
    </citation>
    <scope>NUCLEOTIDE SEQUENCE [LARGE SCALE GENOMIC DNA]</scope>
    <source>
        <strain evidence="7 8">LMG 29739</strain>
    </source>
</reference>
<name>A0A6J5DAL3_9BURK</name>
<dbReference type="AlphaFoldDB" id="A0A6J5DAL3"/>
<accession>A0A6J5DAL3</accession>
<evidence type="ECO:0000256" key="1">
    <source>
        <dbReference type="ARBA" id="ARBA00004459"/>
    </source>
</evidence>
<organism evidence="7 8">
    <name type="scientific">Paraburkholderia solisilvae</name>
    <dbReference type="NCBI Taxonomy" id="624376"/>
    <lineage>
        <taxon>Bacteria</taxon>
        <taxon>Pseudomonadati</taxon>
        <taxon>Pseudomonadota</taxon>
        <taxon>Betaproteobacteria</taxon>
        <taxon>Burkholderiales</taxon>
        <taxon>Burkholderiaceae</taxon>
        <taxon>Paraburkholderia</taxon>
    </lineage>
</organism>
<dbReference type="Proteomes" id="UP000494329">
    <property type="component" value="Unassembled WGS sequence"/>
</dbReference>
<evidence type="ECO:0000313" key="7">
    <source>
        <dbReference type="EMBL" id="CAB3749826.1"/>
    </source>
</evidence>
<keyword evidence="5 7" id="KW-0449">Lipoprotein</keyword>
<dbReference type="GO" id="GO:0009279">
    <property type="term" value="C:cell outer membrane"/>
    <property type="evidence" value="ECO:0007669"/>
    <property type="project" value="UniProtKB-SubCell"/>
</dbReference>
<dbReference type="PANTHER" id="PTHR35603">
    <property type="match status" value="1"/>
</dbReference>
<keyword evidence="8" id="KW-1185">Reference proteome</keyword>
<dbReference type="PANTHER" id="PTHR35603:SF1">
    <property type="entry name" value="OUTER MEMBRANE LIPOPROTEIN SLYB"/>
    <property type="match status" value="1"/>
</dbReference>
<dbReference type="Pfam" id="PF05433">
    <property type="entry name" value="Rick_17kDa_Anti"/>
    <property type="match status" value="1"/>
</dbReference>
<evidence type="ECO:0000259" key="6">
    <source>
        <dbReference type="Pfam" id="PF05433"/>
    </source>
</evidence>
<dbReference type="PROSITE" id="PS51257">
    <property type="entry name" value="PROKAR_LIPOPROTEIN"/>
    <property type="match status" value="1"/>
</dbReference>
<evidence type="ECO:0000313" key="8">
    <source>
        <dbReference type="Proteomes" id="UP000494329"/>
    </source>
</evidence>
<keyword evidence="4" id="KW-0564">Palmitate</keyword>
<dbReference type="InterPro" id="IPR008816">
    <property type="entry name" value="Gly_zipper_2TM_dom"/>
</dbReference>
<evidence type="ECO:0000256" key="4">
    <source>
        <dbReference type="ARBA" id="ARBA00023139"/>
    </source>
</evidence>
<evidence type="ECO:0000256" key="5">
    <source>
        <dbReference type="ARBA" id="ARBA00023288"/>
    </source>
</evidence>
<sequence>MKPTNDSTNRPAVAAAIASAIAGTLAMSGCAYNSSSADVYTASQAQREETVRLATVDSVRAVKISSNNGQPTGLGLLGGGAIGGLAGSQIGGGTGSIVTGIIGGLAGAVAGNAVENAAAMRDGVEITVRLDNGDMRAITQTNTGEVFLAGDRVRLLSSGGTTRVTH</sequence>
<gene>
    <name evidence="7" type="primary">slyB</name>
    <name evidence="7" type="ORF">LMG29739_00914</name>
</gene>
<proteinExistence type="predicted"/>
<dbReference type="EMBL" id="CADIKF010000004">
    <property type="protein sequence ID" value="CAB3749826.1"/>
    <property type="molecule type" value="Genomic_DNA"/>
</dbReference>
<evidence type="ECO:0000256" key="3">
    <source>
        <dbReference type="ARBA" id="ARBA00023136"/>
    </source>
</evidence>
<feature type="domain" description="Glycine zipper 2TM" evidence="6">
    <location>
        <begin position="74"/>
        <end position="115"/>
    </location>
</feature>
<keyword evidence="2" id="KW-0732">Signal</keyword>
<dbReference type="InterPro" id="IPR051407">
    <property type="entry name" value="Bact_OM_lipoprot/Surf_antigen"/>
</dbReference>
<comment type="subcellular location">
    <subcellularLocation>
        <location evidence="1">Cell outer membrane</location>
        <topology evidence="1">Lipid-anchor</topology>
    </subcellularLocation>
</comment>
<evidence type="ECO:0000256" key="2">
    <source>
        <dbReference type="ARBA" id="ARBA00022729"/>
    </source>
</evidence>
<dbReference type="RefSeq" id="WP_175109574.1">
    <property type="nucleotide sequence ID" value="NZ_CADIKF010000004.1"/>
</dbReference>
<keyword evidence="3" id="KW-0472">Membrane</keyword>